<feature type="compositionally biased region" description="Basic residues" evidence="2">
    <location>
        <begin position="145"/>
        <end position="155"/>
    </location>
</feature>
<dbReference type="EMBL" id="CP034726">
    <property type="protein sequence ID" value="QBP18221.1"/>
    <property type="molecule type" value="Genomic_DNA"/>
</dbReference>
<feature type="compositionally biased region" description="Polar residues" evidence="2">
    <location>
        <begin position="64"/>
        <end position="87"/>
    </location>
</feature>
<dbReference type="AlphaFoldDB" id="A0A4P6ZKC7"/>
<feature type="signal peptide" evidence="3">
    <location>
        <begin position="1"/>
        <end position="27"/>
    </location>
</feature>
<reference evidence="5" key="1">
    <citation type="submission" date="2018-12" db="EMBL/GenBank/DDBJ databases">
        <title>A new species of lactobacillus.</title>
        <authorList>
            <person name="Jian Y."/>
            <person name="Xin L."/>
            <person name="Hong Z.J."/>
            <person name="Ming L.Z."/>
            <person name="Hong X.Z."/>
        </authorList>
    </citation>
    <scope>NUCLEOTIDE SEQUENCE [LARGE SCALE GENOMIC DNA]</scope>
    <source>
        <strain evidence="5">HSLZ-75</strain>
    </source>
</reference>
<dbReference type="Proteomes" id="UP000294321">
    <property type="component" value="Chromosome"/>
</dbReference>
<dbReference type="Gene3D" id="3.90.190.10">
    <property type="entry name" value="Protein tyrosine phosphatase superfamily"/>
    <property type="match status" value="1"/>
</dbReference>
<dbReference type="KEGG" id="lji:ELX58_03515"/>
<name>A0A4P6ZKC7_9LACO</name>
<keyword evidence="3" id="KW-0732">Signal</keyword>
<dbReference type="PANTHER" id="PTHR31126:SF1">
    <property type="entry name" value="TYROSINE SPECIFIC PROTEIN PHOSPHATASES DOMAIN-CONTAINING PROTEIN"/>
    <property type="match status" value="1"/>
</dbReference>
<dbReference type="Pfam" id="PF13350">
    <property type="entry name" value="Y_phosphatase3"/>
    <property type="match status" value="1"/>
</dbReference>
<evidence type="ECO:0000313" key="5">
    <source>
        <dbReference type="Proteomes" id="UP000294321"/>
    </source>
</evidence>
<dbReference type="GO" id="GO:0004721">
    <property type="term" value="F:phosphoprotein phosphatase activity"/>
    <property type="evidence" value="ECO:0007669"/>
    <property type="project" value="InterPro"/>
</dbReference>
<accession>A0A4P6ZKC7</accession>
<evidence type="ECO:0000256" key="1">
    <source>
        <dbReference type="ARBA" id="ARBA00009580"/>
    </source>
</evidence>
<dbReference type="InterPro" id="IPR029021">
    <property type="entry name" value="Prot-tyrosine_phosphatase-like"/>
</dbReference>
<feature type="chain" id="PRO_5020408307" evidence="3">
    <location>
        <begin position="28"/>
        <end position="465"/>
    </location>
</feature>
<proteinExistence type="inferred from homology"/>
<dbReference type="InterPro" id="IPR026893">
    <property type="entry name" value="Tyr/Ser_Pase_IphP-type"/>
</dbReference>
<feature type="compositionally biased region" description="Basic and acidic residues" evidence="2">
    <location>
        <begin position="97"/>
        <end position="117"/>
    </location>
</feature>
<evidence type="ECO:0000313" key="4">
    <source>
        <dbReference type="EMBL" id="QBP18221.1"/>
    </source>
</evidence>
<dbReference type="OrthoDB" id="1188001at2"/>
<feature type="compositionally biased region" description="Basic residues" evidence="2">
    <location>
        <begin position="163"/>
        <end position="172"/>
    </location>
</feature>
<dbReference type="RefSeq" id="WP_133441782.1">
    <property type="nucleotide sequence ID" value="NZ_CP034726.1"/>
</dbReference>
<dbReference type="SUPFAM" id="SSF52799">
    <property type="entry name" value="(Phosphotyrosine protein) phosphatases II"/>
    <property type="match status" value="1"/>
</dbReference>
<gene>
    <name evidence="4" type="ORF">ELX58_03515</name>
</gene>
<sequence length="465" mass="52308">MKSNHKVVLTLLASLGLFALGAPVVNAKNVNSANHVSQGQTIKITHNQKLPELSVKLLPIHQQAVTKTKASSNQPRSTKTKVTSHDVSSVKVAQKPVKHDHVSIKSADKKLTNENKKVNSKNQSIKKIDSRKKQLVTKSHSNNKISKKAAHKNHQKATNQKLDHKKQSKKPKALSYNQISLPSKPLNDRSHQNIGNMKKFVKIRKPYHYTAIGGNTRDLGGYPTADHKYQTKVDRIIRSADLDGLSKTGLKALNKLRVTKIIDLRYQPSNTGISGHPDPNELHGKILKGTKISYQKDPVYSYSEAHHFDGYMKKNGIHGEFYYYGAPSINEAQAIKAYRQVFKDLLNNQHGAILYHCNLGRDRTGTTSALILSALGVSRNVIFHDYLLTDYYHYKYHRGNILPYSKQAGELAYFFKSIKHQYGSVKNYLNQAIGLSDSNIKQLQSMYLVSINQHQPTIKLTKTTH</sequence>
<keyword evidence="5" id="KW-1185">Reference proteome</keyword>
<evidence type="ECO:0000256" key="2">
    <source>
        <dbReference type="SAM" id="MobiDB-lite"/>
    </source>
</evidence>
<comment type="similarity">
    <text evidence="1">Belongs to the protein-tyrosine phosphatase family.</text>
</comment>
<feature type="region of interest" description="Disordered" evidence="2">
    <location>
        <begin position="64"/>
        <end position="175"/>
    </location>
</feature>
<protein>
    <submittedName>
        <fullName evidence="4">Tyrosine-protein phosphatase</fullName>
    </submittedName>
</protein>
<evidence type="ECO:0000256" key="3">
    <source>
        <dbReference type="SAM" id="SignalP"/>
    </source>
</evidence>
<organism evidence="4 5">
    <name type="scientific">Acetilactobacillus jinshanensis</name>
    <dbReference type="NCBI Taxonomy" id="1720083"/>
    <lineage>
        <taxon>Bacteria</taxon>
        <taxon>Bacillati</taxon>
        <taxon>Bacillota</taxon>
        <taxon>Bacilli</taxon>
        <taxon>Lactobacillales</taxon>
        <taxon>Lactobacillaceae</taxon>
        <taxon>Acetilactobacillus</taxon>
    </lineage>
</organism>
<dbReference type="PANTHER" id="PTHR31126">
    <property type="entry name" value="TYROSINE-PROTEIN PHOSPHATASE"/>
    <property type="match status" value="1"/>
</dbReference>